<evidence type="ECO:0000313" key="3">
    <source>
        <dbReference type="Proteomes" id="UP000039046"/>
    </source>
</evidence>
<dbReference type="AlphaFoldDB" id="A0A0A1T8A8"/>
<accession>A0A0A1T8A8</accession>
<organism evidence="2 3">
    <name type="scientific">[Torrubiella] hemipterigena</name>
    <dbReference type="NCBI Taxonomy" id="1531966"/>
    <lineage>
        <taxon>Eukaryota</taxon>
        <taxon>Fungi</taxon>
        <taxon>Dikarya</taxon>
        <taxon>Ascomycota</taxon>
        <taxon>Pezizomycotina</taxon>
        <taxon>Sordariomycetes</taxon>
        <taxon>Hypocreomycetidae</taxon>
        <taxon>Hypocreales</taxon>
        <taxon>Clavicipitaceae</taxon>
        <taxon>Clavicipitaceae incertae sedis</taxon>
        <taxon>'Torrubiella' clade</taxon>
    </lineage>
</organism>
<proteinExistence type="predicted"/>
<dbReference type="Proteomes" id="UP000039046">
    <property type="component" value="Unassembled WGS sequence"/>
</dbReference>
<dbReference type="EMBL" id="CDHN01000001">
    <property type="protein sequence ID" value="CEJ82517.1"/>
    <property type="molecule type" value="Genomic_DNA"/>
</dbReference>
<evidence type="ECO:0000256" key="1">
    <source>
        <dbReference type="SAM" id="MobiDB-lite"/>
    </source>
</evidence>
<keyword evidence="3" id="KW-1185">Reference proteome</keyword>
<reference evidence="2 3" key="1">
    <citation type="journal article" date="2015" name="Genome Announc.">
        <title>Draft Genome Sequence and Gene Annotation of the Entomopathogenic Fungus Verticillium hemipterigenum.</title>
        <authorList>
            <person name="Horn F."/>
            <person name="Habel A."/>
            <person name="Scharf D.H."/>
            <person name="Dworschak J."/>
            <person name="Brakhage A.A."/>
            <person name="Guthke R."/>
            <person name="Hertweck C."/>
            <person name="Linde J."/>
        </authorList>
    </citation>
    <scope>NUCLEOTIDE SEQUENCE [LARGE SCALE GENOMIC DNA]</scope>
</reference>
<gene>
    <name evidence="2" type="ORF">VHEMI02577</name>
</gene>
<dbReference type="HOGENOM" id="CLU_706340_0_0_1"/>
<sequence length="391" mass="44086">MNSDDATNVSMAAVSTKRILIIKYPQKQAVSTEFTKRNKCSLPSEGGTECDTEYRRHPVHVKKKSGGNSGVKAEPPPSNPPTLDTTVWNRPSNQRRTNRNGDGDDSDSDSGGGDPMVDSDDDGKKRKRTQPTEVGESSKSSSSTLLEDQERIRLFHTLRQVEENWEHIREYRQEVQANSVLNRLQLQRRFSDQGLHNLSSHELAQLTSFIKEKDKELHEYLKDALFHDIEAKLRGEDLNSNEPIRPTAYLEDILKRVEFRLIWRCKKFDVTRNNWGATLPKPQVRLVSIIQKMQKVLWDLVVQQDPGQRDIAIAIGTFVAENGFGPLSSSEGINNEEIIDTVSFANGEQSYDFLVDAYMTKVINGLTEAVMLDLEAGKTTPDPNNIGYAPT</sequence>
<protein>
    <submittedName>
        <fullName evidence="2">Uncharacterized protein</fullName>
    </submittedName>
</protein>
<feature type="region of interest" description="Disordered" evidence="1">
    <location>
        <begin position="28"/>
        <end position="145"/>
    </location>
</feature>
<feature type="compositionally biased region" description="Polar residues" evidence="1">
    <location>
        <begin position="81"/>
        <end position="95"/>
    </location>
</feature>
<evidence type="ECO:0000313" key="2">
    <source>
        <dbReference type="EMBL" id="CEJ82517.1"/>
    </source>
</evidence>
<name>A0A0A1T8A8_9HYPO</name>